<dbReference type="EMBL" id="FZNQ01000013">
    <property type="protein sequence ID" value="SNR53361.1"/>
    <property type="molecule type" value="Genomic_DNA"/>
</dbReference>
<sequence length="50" mass="5579">MGSDRMGSEKREHDAAPNRVVWPRLAECRTDSGSMHPAWGIYESIAYVSA</sequence>
<dbReference type="AlphaFoldDB" id="A0A238X435"/>
<name>A0A238X435_HALVU</name>
<keyword evidence="2" id="KW-1185">Reference proteome</keyword>
<protein>
    <submittedName>
        <fullName evidence="1">Uncharacterized protein</fullName>
    </submittedName>
</protein>
<organism evidence="1 2">
    <name type="scientific">Halorubrum vacuolatum</name>
    <name type="common">Natronobacterium vacuolatum</name>
    <dbReference type="NCBI Taxonomy" id="63740"/>
    <lineage>
        <taxon>Archaea</taxon>
        <taxon>Methanobacteriati</taxon>
        <taxon>Methanobacteriota</taxon>
        <taxon>Stenosarchaea group</taxon>
        <taxon>Halobacteria</taxon>
        <taxon>Halobacteriales</taxon>
        <taxon>Haloferacaceae</taxon>
        <taxon>Halorubrum</taxon>
    </lineage>
</organism>
<evidence type="ECO:0000313" key="2">
    <source>
        <dbReference type="Proteomes" id="UP000198397"/>
    </source>
</evidence>
<accession>A0A238X435</accession>
<reference evidence="1 2" key="1">
    <citation type="submission" date="2017-06" db="EMBL/GenBank/DDBJ databases">
        <authorList>
            <person name="Kim H.J."/>
            <person name="Triplett B.A."/>
        </authorList>
    </citation>
    <scope>NUCLEOTIDE SEQUENCE [LARGE SCALE GENOMIC DNA]</scope>
    <source>
        <strain evidence="1 2">DSM 8800</strain>
    </source>
</reference>
<evidence type="ECO:0000313" key="1">
    <source>
        <dbReference type="EMBL" id="SNR53361.1"/>
    </source>
</evidence>
<gene>
    <name evidence="1" type="ORF">SAMN06264855_11321</name>
</gene>
<dbReference type="Proteomes" id="UP000198397">
    <property type="component" value="Unassembled WGS sequence"/>
</dbReference>
<proteinExistence type="predicted"/>